<keyword evidence="7 11" id="KW-0648">Protein biosynthesis</keyword>
<dbReference type="PANTHER" id="PTHR43311:SF2">
    <property type="entry name" value="GLUTAMATE--TRNA LIGASE, MITOCHONDRIAL-RELATED"/>
    <property type="match status" value="1"/>
</dbReference>
<evidence type="ECO:0000256" key="3">
    <source>
        <dbReference type="ARBA" id="ARBA00012835"/>
    </source>
</evidence>
<keyword evidence="6 11" id="KW-0067">ATP-binding</keyword>
<comment type="subcellular location">
    <subcellularLocation>
        <location evidence="1">Mitochondrion</location>
    </subcellularLocation>
</comment>
<comment type="caution">
    <text evidence="14">The sequence shown here is derived from an EMBL/GenBank/DDBJ whole genome shotgun (WGS) entry which is preliminary data.</text>
</comment>
<evidence type="ECO:0000313" key="15">
    <source>
        <dbReference type="Proteomes" id="UP000007060"/>
    </source>
</evidence>
<reference evidence="14 15" key="1">
    <citation type="journal article" date="2007" name="Proc. Natl. Acad. Sci. U.S.A.">
        <title>Genome sequencing and comparative analysis of Saccharomyces cerevisiae strain YJM789.</title>
        <authorList>
            <person name="Wei W."/>
            <person name="McCusker J.H."/>
            <person name="Hyman R.W."/>
            <person name="Jones T."/>
            <person name="Ning Y."/>
            <person name="Cao Z."/>
            <person name="Gu Z."/>
            <person name="Bruno D."/>
            <person name="Miranda M."/>
            <person name="Nguyen M."/>
            <person name="Wilhelmy J."/>
            <person name="Komp C."/>
            <person name="Tamse R."/>
            <person name="Wang X."/>
            <person name="Jia P."/>
            <person name="Luedi P."/>
            <person name="Oefner P.J."/>
            <person name="David L."/>
            <person name="Dietrich F.S."/>
            <person name="Li Y."/>
            <person name="Davis R.W."/>
            <person name="Steinmetz L.M."/>
        </authorList>
    </citation>
    <scope>NUCLEOTIDE SEQUENCE [LARGE SCALE GENOMIC DNA]</scope>
    <source>
        <strain evidence="14 15">YJM789</strain>
    </source>
</reference>
<dbReference type="InterPro" id="IPR049940">
    <property type="entry name" value="GluQ/Sye"/>
</dbReference>
<dbReference type="EMBL" id="AAFW02000030">
    <property type="protein sequence ID" value="EDN63839.1"/>
    <property type="molecule type" value="Genomic_DNA"/>
</dbReference>
<gene>
    <name evidence="14" type="primary">MSE1</name>
    <name evidence="14" type="ORF">SCY_5042</name>
</gene>
<evidence type="ECO:0000256" key="8">
    <source>
        <dbReference type="ARBA" id="ARBA00023146"/>
    </source>
</evidence>
<dbReference type="GO" id="GO:0005524">
    <property type="term" value="F:ATP binding"/>
    <property type="evidence" value="ECO:0007669"/>
    <property type="project" value="UniProtKB-KW"/>
</dbReference>
<dbReference type="GO" id="GO:0000049">
    <property type="term" value="F:tRNA binding"/>
    <property type="evidence" value="ECO:0007669"/>
    <property type="project" value="InterPro"/>
</dbReference>
<keyword evidence="4 11" id="KW-0436">Ligase</keyword>
<dbReference type="InterPro" id="IPR000924">
    <property type="entry name" value="Glu/Gln-tRNA-synth"/>
</dbReference>
<evidence type="ECO:0000256" key="4">
    <source>
        <dbReference type="ARBA" id="ARBA00022598"/>
    </source>
</evidence>
<dbReference type="GO" id="GO:0004818">
    <property type="term" value="F:glutamate-tRNA ligase activity"/>
    <property type="evidence" value="ECO:0007669"/>
    <property type="project" value="UniProtKB-EC"/>
</dbReference>
<proteinExistence type="inferred from homology"/>
<dbReference type="PRINTS" id="PR00987">
    <property type="entry name" value="TRNASYNTHGLU"/>
</dbReference>
<dbReference type="HOGENOM" id="CLU_015768_6_3_1"/>
<feature type="domain" description="Aminoacyl-tRNA synthetase class I anticodon-binding" evidence="13">
    <location>
        <begin position="384"/>
        <end position="527"/>
    </location>
</feature>
<evidence type="ECO:0000256" key="11">
    <source>
        <dbReference type="RuleBase" id="RU363037"/>
    </source>
</evidence>
<name>A6ZNH4_YEAS7</name>
<comment type="similarity">
    <text evidence="2">Belongs to the class-I aminoacyl-tRNA synthetase family. Glutamate--tRNA ligase type 1 subfamily.</text>
</comment>
<dbReference type="InterPro" id="IPR008925">
    <property type="entry name" value="aa_tRNA-synth_I_cd-bd_sf"/>
</dbReference>
<dbReference type="GO" id="GO:0005739">
    <property type="term" value="C:mitochondrion"/>
    <property type="evidence" value="ECO:0007669"/>
    <property type="project" value="UniProtKB-SubCell"/>
</dbReference>
<dbReference type="Proteomes" id="UP000007060">
    <property type="component" value="Unassembled WGS sequence"/>
</dbReference>
<dbReference type="SMR" id="A6ZNH4"/>
<dbReference type="OrthoDB" id="428822at2759"/>
<evidence type="ECO:0000256" key="5">
    <source>
        <dbReference type="ARBA" id="ARBA00022741"/>
    </source>
</evidence>
<dbReference type="Gene3D" id="3.40.50.620">
    <property type="entry name" value="HUPs"/>
    <property type="match status" value="1"/>
</dbReference>
<dbReference type="CDD" id="cd00808">
    <property type="entry name" value="GluRS_core"/>
    <property type="match status" value="1"/>
</dbReference>
<feature type="domain" description="Glutamyl/glutaminyl-tRNA synthetase class Ib catalytic" evidence="12">
    <location>
        <begin position="45"/>
        <end position="364"/>
    </location>
</feature>
<dbReference type="InterPro" id="IPR020058">
    <property type="entry name" value="Glu/Gln-tRNA-synth_Ib_cat-dom"/>
</dbReference>
<dbReference type="InterPro" id="IPR004527">
    <property type="entry name" value="Glu-tRNA-ligase_bac/mito"/>
</dbReference>
<keyword evidence="8 11" id="KW-0030">Aminoacyl-tRNA synthetase</keyword>
<dbReference type="AlphaFoldDB" id="A6ZNH4"/>
<evidence type="ECO:0000256" key="9">
    <source>
        <dbReference type="ARBA" id="ARBA00030865"/>
    </source>
</evidence>
<dbReference type="GO" id="GO:0006424">
    <property type="term" value="P:glutamyl-tRNA aminoacylation"/>
    <property type="evidence" value="ECO:0007669"/>
    <property type="project" value="InterPro"/>
</dbReference>
<accession>A6ZNH4</accession>
<dbReference type="FunFam" id="3.40.50.620:FF:000045">
    <property type="entry name" value="Glutamate--tRNA ligase, mitochondrial"/>
    <property type="match status" value="1"/>
</dbReference>
<dbReference type="Pfam" id="PF00749">
    <property type="entry name" value="tRNA-synt_1c"/>
    <property type="match status" value="1"/>
</dbReference>
<dbReference type="PANTHER" id="PTHR43311">
    <property type="entry name" value="GLUTAMATE--TRNA LIGASE"/>
    <property type="match status" value="1"/>
</dbReference>
<dbReference type="SUPFAM" id="SSF52374">
    <property type="entry name" value="Nucleotidylyl transferase"/>
    <property type="match status" value="1"/>
</dbReference>
<evidence type="ECO:0000256" key="10">
    <source>
        <dbReference type="ARBA" id="ARBA00072917"/>
    </source>
</evidence>
<organism evidence="14 15">
    <name type="scientific">Saccharomyces cerevisiae (strain YJM789)</name>
    <name type="common">Baker's yeast</name>
    <dbReference type="NCBI Taxonomy" id="307796"/>
    <lineage>
        <taxon>Eukaryota</taxon>
        <taxon>Fungi</taxon>
        <taxon>Dikarya</taxon>
        <taxon>Ascomycota</taxon>
        <taxon>Saccharomycotina</taxon>
        <taxon>Saccharomycetes</taxon>
        <taxon>Saccharomycetales</taxon>
        <taxon>Saccharomycetaceae</taxon>
        <taxon>Saccharomyces</taxon>
    </lineage>
</organism>
<sequence length="536" mass="61603">MIMLRIPTRSYCSPSKLIKGVGLSPLKKSLLSKKIKEDIHPSLPVRTRFAPSPTGFLHLGSLRTALYNYLLARNTNGQFLLRLEDTDQKRLIEGAEENIYEILKWCNINYDETPIKQSERKLIYDKYVKILLSSGKAYRCFCSKERLNDLRHSAMELKPPSMASYDRCCAHLGEEEIKSKLAQGIPFTVRFKSPERYPTFTDLLHGQINLQPQVNFNDKRYDDLILVKSDKLPTYHLANVVDDHLMGITHVIRGEEWLPSTPKHIALYNAFGWACPKFIHIPLLTTVGDKKLSKRKGDMSISDLKRQGVLPEALINFCALFGWSPPRDLASKKHECFSMEELETIFNLNGLTKGNAKVDDKKLWFFNKHFLQKRILNPSTLRELVDDIMPSLESIYNTSTISREKVAKILLNCGGSLSRINDFHDEFYYFFEKPKYNDNDAVTKFLSKNESRHIAHLLKKLGQFQEGTDAQEVESMVETMYYENGFSRKVTYQAMRFALAGCHPGAKIAAMIDILGIKESNKRLSEGLQFLQREKK</sequence>
<dbReference type="InterPro" id="IPR014729">
    <property type="entry name" value="Rossmann-like_a/b/a_fold"/>
</dbReference>
<evidence type="ECO:0000259" key="13">
    <source>
        <dbReference type="Pfam" id="PF19269"/>
    </source>
</evidence>
<dbReference type="HAMAP" id="MF_00022">
    <property type="entry name" value="Glu_tRNA_synth_type1"/>
    <property type="match status" value="1"/>
</dbReference>
<evidence type="ECO:0000256" key="6">
    <source>
        <dbReference type="ARBA" id="ARBA00022840"/>
    </source>
</evidence>
<dbReference type="Gene3D" id="1.10.10.350">
    <property type="match status" value="1"/>
</dbReference>
<dbReference type="GO" id="GO:0008270">
    <property type="term" value="F:zinc ion binding"/>
    <property type="evidence" value="ECO:0007669"/>
    <property type="project" value="InterPro"/>
</dbReference>
<dbReference type="EC" id="6.1.1.17" evidence="3"/>
<evidence type="ECO:0000256" key="7">
    <source>
        <dbReference type="ARBA" id="ARBA00022917"/>
    </source>
</evidence>
<protein>
    <recommendedName>
        <fullName evidence="10">Glutamate--tRNA ligase, mitochondrial</fullName>
        <ecNumber evidence="3">6.1.1.17</ecNumber>
    </recommendedName>
    <alternativeName>
        <fullName evidence="9">Glutamyl-tRNA synthetase</fullName>
    </alternativeName>
</protein>
<dbReference type="InterPro" id="IPR045462">
    <property type="entry name" value="aa-tRNA-synth_I_cd-bd"/>
</dbReference>
<keyword evidence="5 11" id="KW-0547">Nucleotide-binding</keyword>
<dbReference type="InterPro" id="IPR033910">
    <property type="entry name" value="GluRS_core"/>
</dbReference>
<dbReference type="Pfam" id="PF19269">
    <property type="entry name" value="Anticodon_2"/>
    <property type="match status" value="1"/>
</dbReference>
<dbReference type="NCBIfam" id="TIGR00464">
    <property type="entry name" value="gltX_bact"/>
    <property type="match status" value="1"/>
</dbReference>
<evidence type="ECO:0000256" key="2">
    <source>
        <dbReference type="ARBA" id="ARBA00007894"/>
    </source>
</evidence>
<evidence type="ECO:0000259" key="12">
    <source>
        <dbReference type="Pfam" id="PF00749"/>
    </source>
</evidence>
<dbReference type="SUPFAM" id="SSF48163">
    <property type="entry name" value="An anticodon-binding domain of class I aminoacyl-tRNA synthetases"/>
    <property type="match status" value="1"/>
</dbReference>
<evidence type="ECO:0000256" key="1">
    <source>
        <dbReference type="ARBA" id="ARBA00004173"/>
    </source>
</evidence>
<dbReference type="InterPro" id="IPR020751">
    <property type="entry name" value="aa-tRNA-synth_I_codon-bd_sub2"/>
</dbReference>
<evidence type="ECO:0000313" key="14">
    <source>
        <dbReference type="EMBL" id="EDN63839.1"/>
    </source>
</evidence>